<evidence type="ECO:0000256" key="1">
    <source>
        <dbReference type="SAM" id="MobiDB-lite"/>
    </source>
</evidence>
<evidence type="ECO:0000313" key="2">
    <source>
        <dbReference type="EMBL" id="MCY1144363.1"/>
    </source>
</evidence>
<proteinExistence type="predicted"/>
<gene>
    <name evidence="2" type="ORF">OWR29_40750</name>
</gene>
<feature type="compositionally biased region" description="Acidic residues" evidence="1">
    <location>
        <begin position="62"/>
        <end position="71"/>
    </location>
</feature>
<dbReference type="RefSeq" id="WP_267568943.1">
    <property type="nucleotide sequence ID" value="NZ_JAPNTZ010000019.1"/>
</dbReference>
<evidence type="ECO:0000313" key="3">
    <source>
        <dbReference type="Proteomes" id="UP001151002"/>
    </source>
</evidence>
<dbReference type="EMBL" id="JAPNTZ010000019">
    <property type="protein sequence ID" value="MCY1144363.1"/>
    <property type="molecule type" value="Genomic_DNA"/>
</dbReference>
<feature type="region of interest" description="Disordered" evidence="1">
    <location>
        <begin position="62"/>
        <end position="83"/>
    </location>
</feature>
<reference evidence="2" key="1">
    <citation type="submission" date="2022-11" db="EMBL/GenBank/DDBJ databases">
        <authorList>
            <person name="Somphong A."/>
            <person name="Phongsopitanun W."/>
        </authorList>
    </citation>
    <scope>NUCLEOTIDE SEQUENCE</scope>
    <source>
        <strain evidence="2">Pm04-4</strain>
    </source>
</reference>
<name>A0ABT4BCX6_9ACTN</name>
<sequence>MDADLLAHARQWIAGGRAENPAWDATSDLRESPAGHVPRTLSWVVEDANRMAQVVLWEDGQSETDLADSETGEVRTQSRLLSGPPDVDDLLNTVRDWLRPA</sequence>
<accession>A0ABT4BCX6</accession>
<keyword evidence="3" id="KW-1185">Reference proteome</keyword>
<comment type="caution">
    <text evidence="2">The sequence shown here is derived from an EMBL/GenBank/DDBJ whole genome shotgun (WGS) entry which is preliminary data.</text>
</comment>
<protein>
    <submittedName>
        <fullName evidence="2">Uncharacterized protein</fullName>
    </submittedName>
</protein>
<dbReference type="Proteomes" id="UP001151002">
    <property type="component" value="Unassembled WGS sequence"/>
</dbReference>
<organism evidence="2 3">
    <name type="scientific">Paractinoplanes pyxinae</name>
    <dbReference type="NCBI Taxonomy" id="2997416"/>
    <lineage>
        <taxon>Bacteria</taxon>
        <taxon>Bacillati</taxon>
        <taxon>Actinomycetota</taxon>
        <taxon>Actinomycetes</taxon>
        <taxon>Micromonosporales</taxon>
        <taxon>Micromonosporaceae</taxon>
        <taxon>Paractinoplanes</taxon>
    </lineage>
</organism>